<name>A0A2W5FJH3_9BACT</name>
<dbReference type="EMBL" id="QFOT01000034">
    <property type="protein sequence ID" value="PZP56195.1"/>
    <property type="molecule type" value="Genomic_DNA"/>
</dbReference>
<sequence length="169" mass="19475">MKTKSPPRLEARLSQGRLVLHATWTALFSAGGAYTMACSDNQKHIFIGFLAFAFFGFCMAVFLKKLFDKKIYLLVDENGFYWKPIKDAYIPWEEIADIKEMAVSNHKLLKLVLINFEYLGWTGWKKTMYQVTQGGNLTFTAGILDRKHEEIKEAVDYYLTNRPAPQGEF</sequence>
<dbReference type="Proteomes" id="UP000249739">
    <property type="component" value="Unassembled WGS sequence"/>
</dbReference>
<comment type="caution">
    <text evidence="2">The sequence shown here is derived from an EMBL/GenBank/DDBJ whole genome shotgun (WGS) entry which is preliminary data.</text>
</comment>
<dbReference type="AlphaFoldDB" id="A0A2W5FJH3"/>
<evidence type="ECO:0000256" key="1">
    <source>
        <dbReference type="SAM" id="Phobius"/>
    </source>
</evidence>
<keyword evidence="1" id="KW-1133">Transmembrane helix</keyword>
<evidence type="ECO:0008006" key="4">
    <source>
        <dbReference type="Google" id="ProtNLM"/>
    </source>
</evidence>
<keyword evidence="1" id="KW-0812">Transmembrane</keyword>
<gene>
    <name evidence="2" type="ORF">DI586_04475</name>
</gene>
<accession>A0A2W5FJH3</accession>
<evidence type="ECO:0000313" key="2">
    <source>
        <dbReference type="EMBL" id="PZP56195.1"/>
    </source>
</evidence>
<evidence type="ECO:0000313" key="3">
    <source>
        <dbReference type="Proteomes" id="UP000249739"/>
    </source>
</evidence>
<dbReference type="InterPro" id="IPR048136">
    <property type="entry name" value="STM3941-like"/>
</dbReference>
<feature type="transmembrane region" description="Helical" evidence="1">
    <location>
        <begin position="45"/>
        <end position="63"/>
    </location>
</feature>
<protein>
    <recommendedName>
        <fullName evidence="4">PH domain-containing protein</fullName>
    </recommendedName>
</protein>
<proteinExistence type="predicted"/>
<reference evidence="2 3" key="1">
    <citation type="submission" date="2017-08" db="EMBL/GenBank/DDBJ databases">
        <title>Infants hospitalized years apart are colonized by the same room-sourced microbial strains.</title>
        <authorList>
            <person name="Brooks B."/>
            <person name="Olm M.R."/>
            <person name="Firek B.A."/>
            <person name="Baker R."/>
            <person name="Thomas B.C."/>
            <person name="Morowitz M.J."/>
            <person name="Banfield J.F."/>
        </authorList>
    </citation>
    <scope>NUCLEOTIDE SEQUENCE [LARGE SCALE GENOMIC DNA]</scope>
    <source>
        <strain evidence="2">S2_006_000_R2_64</strain>
    </source>
</reference>
<organism evidence="2 3">
    <name type="scientific">Micavibrio aeruginosavorus</name>
    <dbReference type="NCBI Taxonomy" id="349221"/>
    <lineage>
        <taxon>Bacteria</taxon>
        <taxon>Pseudomonadati</taxon>
        <taxon>Bdellovibrionota</taxon>
        <taxon>Bdellovibrionia</taxon>
        <taxon>Bdellovibrionales</taxon>
        <taxon>Pseudobdellovibrionaceae</taxon>
        <taxon>Micavibrio</taxon>
    </lineage>
</organism>
<dbReference type="NCBIfam" id="NF041635">
    <property type="entry name" value="STM3941_fam"/>
    <property type="match status" value="1"/>
</dbReference>
<keyword evidence="1" id="KW-0472">Membrane</keyword>